<evidence type="ECO:0000313" key="2">
    <source>
        <dbReference type="EMBL" id="GAU87864.1"/>
    </source>
</evidence>
<accession>A0A1D1UDI8</accession>
<evidence type="ECO:0000313" key="3">
    <source>
        <dbReference type="Proteomes" id="UP000186922"/>
    </source>
</evidence>
<sequence length="102" mass="11496">MGRAEDGRRMQSREVSPPSENATSDEEEWESRASTSSIWPRGQSLTLNSSFEESFGYSESYLPHSVISEDDLPVPGRQYEQDTAQPEVHIWSAECEGKLEEA</sequence>
<feature type="compositionally biased region" description="Basic and acidic residues" evidence="1">
    <location>
        <begin position="1"/>
        <end position="12"/>
    </location>
</feature>
<keyword evidence="3" id="KW-1185">Reference proteome</keyword>
<protein>
    <submittedName>
        <fullName evidence="2">Uncharacterized protein</fullName>
    </submittedName>
</protein>
<organism evidence="2 3">
    <name type="scientific">Ramazzottius varieornatus</name>
    <name type="common">Water bear</name>
    <name type="synonym">Tardigrade</name>
    <dbReference type="NCBI Taxonomy" id="947166"/>
    <lineage>
        <taxon>Eukaryota</taxon>
        <taxon>Metazoa</taxon>
        <taxon>Ecdysozoa</taxon>
        <taxon>Tardigrada</taxon>
        <taxon>Eutardigrada</taxon>
        <taxon>Parachela</taxon>
        <taxon>Hypsibioidea</taxon>
        <taxon>Ramazzottiidae</taxon>
        <taxon>Ramazzottius</taxon>
    </lineage>
</organism>
<feature type="region of interest" description="Disordered" evidence="1">
    <location>
        <begin position="1"/>
        <end position="43"/>
    </location>
</feature>
<evidence type="ECO:0000256" key="1">
    <source>
        <dbReference type="SAM" id="MobiDB-lite"/>
    </source>
</evidence>
<dbReference type="AlphaFoldDB" id="A0A1D1UDI8"/>
<dbReference type="Proteomes" id="UP000186922">
    <property type="component" value="Unassembled WGS sequence"/>
</dbReference>
<gene>
    <name evidence="2" type="primary">RvY_00657-1</name>
    <name evidence="2" type="synonym">RvY_00657.1</name>
    <name evidence="2" type="ORF">RvY_00657</name>
</gene>
<reference evidence="2 3" key="1">
    <citation type="journal article" date="2016" name="Nat. Commun.">
        <title>Extremotolerant tardigrade genome and improved radiotolerance of human cultured cells by tardigrade-unique protein.</title>
        <authorList>
            <person name="Hashimoto T."/>
            <person name="Horikawa D.D."/>
            <person name="Saito Y."/>
            <person name="Kuwahara H."/>
            <person name="Kozuka-Hata H."/>
            <person name="Shin-I T."/>
            <person name="Minakuchi Y."/>
            <person name="Ohishi K."/>
            <person name="Motoyama A."/>
            <person name="Aizu T."/>
            <person name="Enomoto A."/>
            <person name="Kondo K."/>
            <person name="Tanaka S."/>
            <person name="Hara Y."/>
            <person name="Koshikawa S."/>
            <person name="Sagara H."/>
            <person name="Miura T."/>
            <person name="Yokobori S."/>
            <person name="Miyagawa K."/>
            <person name="Suzuki Y."/>
            <person name="Kubo T."/>
            <person name="Oyama M."/>
            <person name="Kohara Y."/>
            <person name="Fujiyama A."/>
            <person name="Arakawa K."/>
            <person name="Katayama T."/>
            <person name="Toyoda A."/>
            <person name="Kunieda T."/>
        </authorList>
    </citation>
    <scope>NUCLEOTIDE SEQUENCE [LARGE SCALE GENOMIC DNA]</scope>
    <source>
        <strain evidence="2 3">YOKOZUNA-1</strain>
    </source>
</reference>
<dbReference type="EMBL" id="BDGG01000001">
    <property type="protein sequence ID" value="GAU87864.1"/>
    <property type="molecule type" value="Genomic_DNA"/>
</dbReference>
<proteinExistence type="predicted"/>
<comment type="caution">
    <text evidence="2">The sequence shown here is derived from an EMBL/GenBank/DDBJ whole genome shotgun (WGS) entry which is preliminary data.</text>
</comment>
<name>A0A1D1UDI8_RAMVA</name>
<feature type="compositionally biased region" description="Polar residues" evidence="1">
    <location>
        <begin position="32"/>
        <end position="43"/>
    </location>
</feature>